<dbReference type="EMBL" id="CP090646">
    <property type="protein sequence ID" value="WFN24135.1"/>
    <property type="molecule type" value="Genomic_DNA"/>
</dbReference>
<keyword evidence="1" id="KW-0472">Membrane</keyword>
<geneLocation type="plasmid" evidence="4 7">
    <name>unnamed4</name>
</geneLocation>
<organism evidence="2 5">
    <name type="scientific">Burkholderia contaminans</name>
    <dbReference type="NCBI Taxonomy" id="488447"/>
    <lineage>
        <taxon>Bacteria</taxon>
        <taxon>Pseudomonadati</taxon>
        <taxon>Pseudomonadota</taxon>
        <taxon>Betaproteobacteria</taxon>
        <taxon>Burkholderiales</taxon>
        <taxon>Burkholderiaceae</taxon>
        <taxon>Burkholderia</taxon>
        <taxon>Burkholderia cepacia complex</taxon>
    </lineage>
</organism>
<dbReference type="Proteomes" id="UP001220209">
    <property type="component" value="Plasmid unnamed4"/>
</dbReference>
<evidence type="ECO:0000256" key="1">
    <source>
        <dbReference type="SAM" id="Phobius"/>
    </source>
</evidence>
<evidence type="ECO:0000313" key="7">
    <source>
        <dbReference type="Proteomes" id="UP001220209"/>
    </source>
</evidence>
<evidence type="ECO:0000313" key="3">
    <source>
        <dbReference type="EMBL" id="MBO1835216.1"/>
    </source>
</evidence>
<keyword evidence="6" id="KW-1185">Reference proteome</keyword>
<reference evidence="3 6" key="2">
    <citation type="submission" date="2021-03" db="EMBL/GenBank/DDBJ databases">
        <title>Clinical course, treatment and visual outcome of an outbreak of Burkholderia contaminans endophthalmitis following cataract surgery.</title>
        <authorList>
            <person name="Lind C."/>
            <person name="Olsen K."/>
            <person name="Angelsen N.K."/>
            <person name="Krefting E.A."/>
            <person name="Fossen K."/>
            <person name="Gravningen K."/>
            <person name="Depoorter E."/>
            <person name="Vandamme P."/>
            <person name="Bertelsen G."/>
        </authorList>
    </citation>
    <scope>NUCLEOTIDE SEQUENCE [LARGE SCALE GENOMIC DNA]</scope>
    <source>
        <strain evidence="3 6">51242556</strain>
    </source>
</reference>
<feature type="transmembrane region" description="Helical" evidence="1">
    <location>
        <begin position="16"/>
        <end position="38"/>
    </location>
</feature>
<gene>
    <name evidence="3" type="ORF">J4M89_38125</name>
    <name evidence="2" type="ORF">JIN94_37405</name>
    <name evidence="4" type="ORF">LXE91_43500</name>
</gene>
<dbReference type="Proteomes" id="UP000611459">
    <property type="component" value="Unassembled WGS sequence"/>
</dbReference>
<sequence length="69" mass="7435">MFKNLNRTVDEKSLRAFILGAALALIGLIASAIIGSLIPLCLGLSAYCVACWPLLKRLGFVALTGRYPR</sequence>
<keyword evidence="1" id="KW-0812">Transmembrane</keyword>
<evidence type="ECO:0000313" key="4">
    <source>
        <dbReference type="EMBL" id="WFN24135.1"/>
    </source>
</evidence>
<protein>
    <submittedName>
        <fullName evidence="2">Uncharacterized protein</fullName>
    </submittedName>
</protein>
<keyword evidence="1" id="KW-1133">Transmembrane helix</keyword>
<dbReference type="AlphaFoldDB" id="A0A1E3FN48"/>
<accession>A0A1E3FN48</accession>
<dbReference type="Proteomes" id="UP000664048">
    <property type="component" value="Unassembled WGS sequence"/>
</dbReference>
<reference evidence="2" key="1">
    <citation type="submission" date="2021-01" db="EMBL/GenBank/DDBJ databases">
        <title>Outbreak of Burkholderia contaminns endophthalmitis traced to a clinical ventilation system.</title>
        <authorList>
            <person name="Lipuma J."/>
            <person name="Spilker T."/>
            <person name="Kratholm J."/>
        </authorList>
    </citation>
    <scope>NUCLEOTIDE SEQUENCE</scope>
    <source>
        <strain evidence="2">HI4954</strain>
    </source>
</reference>
<dbReference type="RefSeq" id="WP_039341506.1">
    <property type="nucleotide sequence ID" value="NZ_CABVQA010000061.1"/>
</dbReference>
<dbReference type="EMBL" id="JAGEMX010000027">
    <property type="protein sequence ID" value="MBO1835216.1"/>
    <property type="molecule type" value="Genomic_DNA"/>
</dbReference>
<proteinExistence type="predicted"/>
<evidence type="ECO:0000313" key="2">
    <source>
        <dbReference type="EMBL" id="MBK1935574.1"/>
    </source>
</evidence>
<keyword evidence="4" id="KW-0614">Plasmid</keyword>
<evidence type="ECO:0000313" key="5">
    <source>
        <dbReference type="Proteomes" id="UP000611459"/>
    </source>
</evidence>
<name>A0A1E3FN48_9BURK</name>
<evidence type="ECO:0000313" key="6">
    <source>
        <dbReference type="Proteomes" id="UP000664048"/>
    </source>
</evidence>
<dbReference type="EMBL" id="JAENIB010000033">
    <property type="protein sequence ID" value="MBK1935574.1"/>
    <property type="molecule type" value="Genomic_DNA"/>
</dbReference>
<reference evidence="4 7" key="3">
    <citation type="submission" date="2021-12" db="EMBL/GenBank/DDBJ databases">
        <title>Genomic and phenotypic characterization of three Burkholderia contaminans isolates recovered from different sources.</title>
        <authorList>
            <person name="Lopez De Volder A."/>
            <person name="Fan Y."/>
            <person name="Nunvar J."/>
            <person name="Herrera T."/>
            <person name="Timp W."/>
            <person name="Degrossi J."/>
        </authorList>
    </citation>
    <scope>NUCLEOTIDE SEQUENCE [LARGE SCALE GENOMIC DNA]</scope>
    <source>
        <strain evidence="4 7">LMG 23361</strain>
        <plasmid evidence="4 7">unnamed4</plasmid>
    </source>
</reference>